<keyword evidence="2" id="KW-1185">Reference proteome</keyword>
<name>A0ACC1RJY3_9APHY</name>
<evidence type="ECO:0000313" key="1">
    <source>
        <dbReference type="EMBL" id="KAJ3521162.1"/>
    </source>
</evidence>
<comment type="caution">
    <text evidence="1">The sequence shown here is derived from an EMBL/GenBank/DDBJ whole genome shotgun (WGS) entry which is preliminary data.</text>
</comment>
<evidence type="ECO:0000313" key="2">
    <source>
        <dbReference type="Proteomes" id="UP001148662"/>
    </source>
</evidence>
<accession>A0ACC1RJY3</accession>
<organism evidence="1 2">
    <name type="scientific">Phlebia brevispora</name>
    <dbReference type="NCBI Taxonomy" id="194682"/>
    <lineage>
        <taxon>Eukaryota</taxon>
        <taxon>Fungi</taxon>
        <taxon>Dikarya</taxon>
        <taxon>Basidiomycota</taxon>
        <taxon>Agaricomycotina</taxon>
        <taxon>Agaricomycetes</taxon>
        <taxon>Polyporales</taxon>
        <taxon>Meruliaceae</taxon>
        <taxon>Phlebia</taxon>
    </lineage>
</organism>
<dbReference type="Proteomes" id="UP001148662">
    <property type="component" value="Unassembled WGS sequence"/>
</dbReference>
<protein>
    <submittedName>
        <fullName evidence="1">Uncharacterized protein</fullName>
    </submittedName>
</protein>
<gene>
    <name evidence="1" type="ORF">NM688_g9056</name>
</gene>
<dbReference type="EMBL" id="JANHOG010002663">
    <property type="protein sequence ID" value="KAJ3521162.1"/>
    <property type="molecule type" value="Genomic_DNA"/>
</dbReference>
<reference evidence="1" key="1">
    <citation type="submission" date="2022-07" db="EMBL/GenBank/DDBJ databases">
        <title>Genome Sequence of Phlebia brevispora.</title>
        <authorList>
            <person name="Buettner E."/>
        </authorList>
    </citation>
    <scope>NUCLEOTIDE SEQUENCE</scope>
    <source>
        <strain evidence="1">MPL23</strain>
    </source>
</reference>
<sequence length="260" mass="28543">MTDSSARRTGYSLRATGYTFSPLKCYPRAHKMRHIDSDACSFSWLPTTFSQQDSDAPVNSEQRGRGFPTSRCLSAECSAPAGRFARRLAMKETRYARFMTKITFVGLNASRSREIRSFVRRFALNNEHTGHGLQPTRYGLYVLAPLNAILALTSLPATRHIDSDVRGSLRDRLHLAAISTAFSQQDSNASVNSEGADSRRDASRAAADEALCASCLGAESSAGVMPTELPTKCICSSNPTKDLAEFLTDTLRITYGLQRN</sequence>
<proteinExistence type="predicted"/>